<dbReference type="Gene3D" id="1.10.150.240">
    <property type="entry name" value="Putative phosphatase, domain 2"/>
    <property type="match status" value="1"/>
</dbReference>
<keyword evidence="5" id="KW-0378">Hydrolase</keyword>
<dbReference type="PRINTS" id="PR00413">
    <property type="entry name" value="HADHALOGNASE"/>
</dbReference>
<accession>A0A2I7N709</accession>
<dbReference type="InterPro" id="IPR023198">
    <property type="entry name" value="PGP-like_dom2"/>
</dbReference>
<evidence type="ECO:0000256" key="1">
    <source>
        <dbReference type="ARBA" id="ARBA00000830"/>
    </source>
</evidence>
<sequence length="218" mass="24554">MGKFKAVIFDLDGTLLDTVEDIAVSVNKVLERHSLPKHNLDDYRRFVGRGIAKLVEQATPTDKHSTSFLKQIYSEVIAEYSKNLDCYTKPYLGINDLLDGLSEKGVRLAILSNKAHEFMADVVKSYFSKWSFDVVFGARKNIPTKPNPYSVFEIMQIMQLKPVDIVYVGDTDVDMQTANAAGVFSVGVAWGFRKREELVNNGAKVIIDYPHELLKLFA</sequence>
<dbReference type="InterPro" id="IPR036412">
    <property type="entry name" value="HAD-like_sf"/>
</dbReference>
<protein>
    <recommendedName>
        <fullName evidence="4">phosphoglycolate phosphatase</fullName>
        <ecNumber evidence="4">3.1.3.18</ecNumber>
    </recommendedName>
</protein>
<evidence type="ECO:0000313" key="5">
    <source>
        <dbReference type="EMBL" id="AUR52253.1"/>
    </source>
</evidence>
<dbReference type="SFLD" id="SFLDG01129">
    <property type="entry name" value="C1.5:_HAD__Beta-PGM__Phosphata"/>
    <property type="match status" value="1"/>
</dbReference>
<keyword evidence="6" id="KW-1185">Reference proteome</keyword>
<comment type="catalytic activity">
    <reaction evidence="1">
        <text>2-phosphoglycolate + H2O = glycolate + phosphate</text>
        <dbReference type="Rhea" id="RHEA:14369"/>
        <dbReference type="ChEBI" id="CHEBI:15377"/>
        <dbReference type="ChEBI" id="CHEBI:29805"/>
        <dbReference type="ChEBI" id="CHEBI:43474"/>
        <dbReference type="ChEBI" id="CHEBI:58033"/>
        <dbReference type="EC" id="3.1.3.18"/>
    </reaction>
</comment>
<evidence type="ECO:0000313" key="6">
    <source>
        <dbReference type="Proteomes" id="UP000236655"/>
    </source>
</evidence>
<dbReference type="OrthoDB" id="9776368at2"/>
<dbReference type="PANTHER" id="PTHR43434:SF1">
    <property type="entry name" value="PHOSPHOGLYCOLATE PHOSPHATASE"/>
    <property type="match status" value="1"/>
</dbReference>
<dbReference type="GO" id="GO:0008967">
    <property type="term" value="F:phosphoglycolate phosphatase activity"/>
    <property type="evidence" value="ECO:0007669"/>
    <property type="project" value="UniProtKB-EC"/>
</dbReference>
<dbReference type="InterPro" id="IPR006439">
    <property type="entry name" value="HAD-SF_hydro_IA"/>
</dbReference>
<evidence type="ECO:0000256" key="2">
    <source>
        <dbReference type="ARBA" id="ARBA00004818"/>
    </source>
</evidence>
<dbReference type="Pfam" id="PF13419">
    <property type="entry name" value="HAD_2"/>
    <property type="match status" value="1"/>
</dbReference>
<dbReference type="EC" id="3.1.3.18" evidence="4"/>
<dbReference type="InterPro" id="IPR050155">
    <property type="entry name" value="HAD-like_hydrolase_sf"/>
</dbReference>
<dbReference type="PANTHER" id="PTHR43434">
    <property type="entry name" value="PHOSPHOGLYCOLATE PHOSPHATASE"/>
    <property type="match status" value="1"/>
</dbReference>
<dbReference type="SFLD" id="SFLDG01135">
    <property type="entry name" value="C1.5.6:_HAD__Beta-PGM__Phospha"/>
    <property type="match status" value="1"/>
</dbReference>
<comment type="pathway">
    <text evidence="2">Organic acid metabolism; glycolate biosynthesis; glycolate from 2-phosphoglycolate: step 1/1.</text>
</comment>
<dbReference type="Proteomes" id="UP000236655">
    <property type="component" value="Chromosome"/>
</dbReference>
<dbReference type="GO" id="GO:0006281">
    <property type="term" value="P:DNA repair"/>
    <property type="evidence" value="ECO:0007669"/>
    <property type="project" value="TreeGrafter"/>
</dbReference>
<dbReference type="SUPFAM" id="SSF56784">
    <property type="entry name" value="HAD-like"/>
    <property type="match status" value="1"/>
</dbReference>
<dbReference type="NCBIfam" id="TIGR01549">
    <property type="entry name" value="HAD-SF-IA-v1"/>
    <property type="match status" value="1"/>
</dbReference>
<name>A0A2I7N709_9NEIS</name>
<reference evidence="6" key="1">
    <citation type="submission" date="2017-11" db="EMBL/GenBank/DDBJ databases">
        <authorList>
            <person name="Chan K.G."/>
            <person name="Lee L.S."/>
        </authorList>
    </citation>
    <scope>NUCLEOTIDE SEQUENCE [LARGE SCALE GENOMIC DNA]</scope>
    <source>
        <strain evidence="6">DSM 100970</strain>
    </source>
</reference>
<dbReference type="AlphaFoldDB" id="A0A2I7N709"/>
<dbReference type="GO" id="GO:0005829">
    <property type="term" value="C:cytosol"/>
    <property type="evidence" value="ECO:0007669"/>
    <property type="project" value="TreeGrafter"/>
</dbReference>
<dbReference type="InterPro" id="IPR041492">
    <property type="entry name" value="HAD_2"/>
</dbReference>
<gene>
    <name evidence="5" type="ORF">CUN60_08085</name>
</gene>
<dbReference type="KEGG" id="nba:CUN60_08085"/>
<dbReference type="SFLD" id="SFLDS00003">
    <property type="entry name" value="Haloacid_Dehalogenase"/>
    <property type="match status" value="1"/>
</dbReference>
<evidence type="ECO:0000256" key="4">
    <source>
        <dbReference type="ARBA" id="ARBA00013078"/>
    </source>
</evidence>
<dbReference type="RefSeq" id="WP_102951549.1">
    <property type="nucleotide sequence ID" value="NZ_CP024847.1"/>
</dbReference>
<organism evidence="5 6">
    <name type="scientific">Aquella oligotrophica</name>
    <dbReference type="NCBI Taxonomy" id="2067065"/>
    <lineage>
        <taxon>Bacteria</taxon>
        <taxon>Pseudomonadati</taxon>
        <taxon>Pseudomonadota</taxon>
        <taxon>Betaproteobacteria</taxon>
        <taxon>Neisseriales</taxon>
        <taxon>Neisseriaceae</taxon>
        <taxon>Aquella</taxon>
    </lineage>
</organism>
<comment type="similarity">
    <text evidence="3">Belongs to the HAD-like hydrolase superfamily. CbbY/CbbZ/Gph/YieH family.</text>
</comment>
<dbReference type="Gene3D" id="3.40.50.1000">
    <property type="entry name" value="HAD superfamily/HAD-like"/>
    <property type="match status" value="1"/>
</dbReference>
<proteinExistence type="inferred from homology"/>
<dbReference type="InterPro" id="IPR023214">
    <property type="entry name" value="HAD_sf"/>
</dbReference>
<dbReference type="EMBL" id="CP024847">
    <property type="protein sequence ID" value="AUR52253.1"/>
    <property type="molecule type" value="Genomic_DNA"/>
</dbReference>
<evidence type="ECO:0000256" key="3">
    <source>
        <dbReference type="ARBA" id="ARBA00006171"/>
    </source>
</evidence>